<name>A0A9X2KDW9_9MICO</name>
<comment type="caution">
    <text evidence="2">The sequence shown here is derived from an EMBL/GenBank/DDBJ whole genome shotgun (WGS) entry which is preliminary data.</text>
</comment>
<dbReference type="Pfam" id="PF00501">
    <property type="entry name" value="AMP-binding"/>
    <property type="match status" value="1"/>
</dbReference>
<dbReference type="Proteomes" id="UP001139722">
    <property type="component" value="Unassembled WGS sequence"/>
</dbReference>
<accession>A0A9X2KDW9</accession>
<dbReference type="AlphaFoldDB" id="A0A9X2KDW9"/>
<dbReference type="Gene3D" id="2.30.38.10">
    <property type="entry name" value="Luciferase, Domain 3"/>
    <property type="match status" value="1"/>
</dbReference>
<keyword evidence="3" id="KW-1185">Reference proteome</keyword>
<dbReference type="EC" id="6.2.1.26" evidence="2"/>
<gene>
    <name evidence="2" type="ORF">BJ978_000693</name>
</gene>
<dbReference type="Gene3D" id="3.30.300.30">
    <property type="match status" value="1"/>
</dbReference>
<evidence type="ECO:0000313" key="2">
    <source>
        <dbReference type="EMBL" id="MCP2370017.1"/>
    </source>
</evidence>
<dbReference type="SUPFAM" id="SSF56801">
    <property type="entry name" value="Acetyl-CoA synthetase-like"/>
    <property type="match status" value="1"/>
</dbReference>
<dbReference type="InterPro" id="IPR042099">
    <property type="entry name" value="ANL_N_sf"/>
</dbReference>
<organism evidence="2 3">
    <name type="scientific">Agromyces terreus</name>
    <dbReference type="NCBI Taxonomy" id="424795"/>
    <lineage>
        <taxon>Bacteria</taxon>
        <taxon>Bacillati</taxon>
        <taxon>Actinomycetota</taxon>
        <taxon>Actinomycetes</taxon>
        <taxon>Micrococcales</taxon>
        <taxon>Microbacteriaceae</taxon>
        <taxon>Agromyces</taxon>
    </lineage>
</organism>
<dbReference type="PANTHER" id="PTHR43767:SF1">
    <property type="entry name" value="NONRIBOSOMAL PEPTIDE SYNTHASE PES1 (EUROFUNG)-RELATED"/>
    <property type="match status" value="1"/>
</dbReference>
<dbReference type="InterPro" id="IPR000873">
    <property type="entry name" value="AMP-dep_synth/lig_dom"/>
</dbReference>
<feature type="domain" description="AMP-dependent synthetase/ligase" evidence="1">
    <location>
        <begin position="32"/>
        <end position="259"/>
    </location>
</feature>
<dbReference type="GO" id="GO:0008756">
    <property type="term" value="F:o-succinylbenzoate-CoA ligase activity"/>
    <property type="evidence" value="ECO:0007669"/>
    <property type="project" value="UniProtKB-EC"/>
</dbReference>
<evidence type="ECO:0000259" key="1">
    <source>
        <dbReference type="Pfam" id="PF00501"/>
    </source>
</evidence>
<dbReference type="InterPro" id="IPR045851">
    <property type="entry name" value="AMP-bd_C_sf"/>
</dbReference>
<protein>
    <submittedName>
        <fullName evidence="2">O-succinylbenzoic acid--CoA ligase</fullName>
        <ecNumber evidence="2">6.2.1.26</ecNumber>
    </submittedName>
</protein>
<dbReference type="RefSeq" id="WP_156998765.1">
    <property type="nucleotide sequence ID" value="NZ_BAAANU010000064.1"/>
</dbReference>
<dbReference type="EMBL" id="JAMZDY010000001">
    <property type="protein sequence ID" value="MCP2370017.1"/>
    <property type="molecule type" value="Genomic_DNA"/>
</dbReference>
<dbReference type="PANTHER" id="PTHR43767">
    <property type="entry name" value="LONG-CHAIN-FATTY-ACID--COA LIGASE"/>
    <property type="match status" value="1"/>
</dbReference>
<evidence type="ECO:0000313" key="3">
    <source>
        <dbReference type="Proteomes" id="UP001139722"/>
    </source>
</evidence>
<proteinExistence type="predicted"/>
<sequence>MKPLVRVSSADASALRRALVDALDGGPAVWPVPAEQGAASGASGAVAEVDDAIALVVETSGSTDAPKRVLLSADALTASADATHDALGSTGQWLLALPGHYIAGAQVLVRGILAGTDTVAMPHGPFDPAAFAEASARLDANVPHYTSLVPTQLARLLDAAARDAFVGAAVRSFDAVLIGGQALPSPLSERAADAGVAVVRTYGSSETSGGCVYDGRPLDGVRVRIVDREAGQDSGRAAVLASGRGEVQLSGPMLASGYLDDPLRTAAAFTTDARGTRWYRTGDLGELADDGRLRISGRADDVIISGGVKVSLGEVERAVRTVAGFEAAVAISVPDATWGERVAVVTAGGPGTLETLAHATDAAGLPPAGRPVRVIEVDAVPMLASGKPDRRAIAREAGS</sequence>
<keyword evidence="2" id="KW-0436">Ligase</keyword>
<dbReference type="InterPro" id="IPR050237">
    <property type="entry name" value="ATP-dep_AMP-bd_enzyme"/>
</dbReference>
<dbReference type="OrthoDB" id="9803968at2"/>
<dbReference type="Gene3D" id="3.40.50.12780">
    <property type="entry name" value="N-terminal domain of ligase-like"/>
    <property type="match status" value="1"/>
</dbReference>
<reference evidence="2" key="1">
    <citation type="submission" date="2022-06" db="EMBL/GenBank/DDBJ databases">
        <title>Sequencing the genomes of 1000 actinobacteria strains.</title>
        <authorList>
            <person name="Klenk H.-P."/>
        </authorList>
    </citation>
    <scope>NUCLEOTIDE SEQUENCE</scope>
    <source>
        <strain evidence="2">DSM 22016</strain>
    </source>
</reference>